<gene>
    <name evidence="1" type="ORF">CTRU02_215826</name>
</gene>
<comment type="caution">
    <text evidence="1">The sequence shown here is derived from an EMBL/GenBank/DDBJ whole genome shotgun (WGS) entry which is preliminary data.</text>
</comment>
<sequence>MENHTQTRTTLCRLPVEIKQAIASAVVSSTLPPQSPPPPDGLRDLAALAVTSRLWYAVANPLLHITALALDLLGTHPRDHLETVAYKHGAVRLANLINFYGEFTSQNQTASRHPKTARHVQYYATPLHAAARVGDDELVESMLRRGVNVDAEACLPCLCPSPHSRILNDSDPFEEVLATPLHLALAHGKTSTAKLLMVHGALWDRPGFVTGPSGGVTSLHIMAANGATQLINWVANSPRHVLCRNGSLHDWPDANGFSSLHYACLASSKMSEEEGTGRQSARKQAWRLVLALGRLGAILDTRNEQSAQRRLETEKRRLGSAVQNWYETNNSESAWLYRICHWHRDMRYFEFSRDEPIAFAESRGNWLLSRALRSLALTPGR</sequence>
<evidence type="ECO:0000313" key="2">
    <source>
        <dbReference type="Proteomes" id="UP000805649"/>
    </source>
</evidence>
<dbReference type="EMBL" id="VUJX02000021">
    <property type="protein sequence ID" value="KAL0929228.1"/>
    <property type="molecule type" value="Genomic_DNA"/>
</dbReference>
<keyword evidence="2" id="KW-1185">Reference proteome</keyword>
<evidence type="ECO:0000313" key="1">
    <source>
        <dbReference type="EMBL" id="KAL0929228.1"/>
    </source>
</evidence>
<organism evidence="1 2">
    <name type="scientific">Colletotrichum truncatum</name>
    <name type="common">Anthracnose fungus</name>
    <name type="synonym">Colletotrichum capsici</name>
    <dbReference type="NCBI Taxonomy" id="5467"/>
    <lineage>
        <taxon>Eukaryota</taxon>
        <taxon>Fungi</taxon>
        <taxon>Dikarya</taxon>
        <taxon>Ascomycota</taxon>
        <taxon>Pezizomycotina</taxon>
        <taxon>Sordariomycetes</taxon>
        <taxon>Hypocreomycetidae</taxon>
        <taxon>Glomerellales</taxon>
        <taxon>Glomerellaceae</taxon>
        <taxon>Colletotrichum</taxon>
        <taxon>Colletotrichum truncatum species complex</taxon>
    </lineage>
</organism>
<name>A0ACC3YB91_COLTU</name>
<protein>
    <submittedName>
        <fullName evidence="1">Ankyrin unc44</fullName>
    </submittedName>
</protein>
<accession>A0ACC3YB91</accession>
<reference evidence="1 2" key="1">
    <citation type="journal article" date="2020" name="Phytopathology">
        <title>Genome Sequence Resources of Colletotrichum truncatum, C. plurivorum, C. musicola, and C. sojae: Four Species Pathogenic to Soybean (Glycine max).</title>
        <authorList>
            <person name="Rogerio F."/>
            <person name="Boufleur T.R."/>
            <person name="Ciampi-Guillardi M."/>
            <person name="Sukno S.A."/>
            <person name="Thon M.R."/>
            <person name="Massola Junior N.S."/>
            <person name="Baroncelli R."/>
        </authorList>
    </citation>
    <scope>NUCLEOTIDE SEQUENCE [LARGE SCALE GENOMIC DNA]</scope>
    <source>
        <strain evidence="1 2">CMES1059</strain>
    </source>
</reference>
<dbReference type="Proteomes" id="UP000805649">
    <property type="component" value="Unassembled WGS sequence"/>
</dbReference>
<proteinExistence type="predicted"/>